<dbReference type="AlphaFoldDB" id="A0AA86TXP4"/>
<proteinExistence type="predicted"/>
<organism evidence="1">
    <name type="scientific">Hexamita inflata</name>
    <dbReference type="NCBI Taxonomy" id="28002"/>
    <lineage>
        <taxon>Eukaryota</taxon>
        <taxon>Metamonada</taxon>
        <taxon>Diplomonadida</taxon>
        <taxon>Hexamitidae</taxon>
        <taxon>Hexamitinae</taxon>
        <taxon>Hexamita</taxon>
    </lineage>
</organism>
<evidence type="ECO:0000313" key="2">
    <source>
        <dbReference type="EMBL" id="CAL5973899.1"/>
    </source>
</evidence>
<protein>
    <submittedName>
        <fullName evidence="1">Uncharacterized protein</fullName>
    </submittedName>
</protein>
<evidence type="ECO:0000313" key="3">
    <source>
        <dbReference type="Proteomes" id="UP001642409"/>
    </source>
</evidence>
<dbReference type="EMBL" id="CAXDID020000004">
    <property type="protein sequence ID" value="CAL5973899.1"/>
    <property type="molecule type" value="Genomic_DNA"/>
</dbReference>
<name>A0AA86TXP4_9EUKA</name>
<keyword evidence="3" id="KW-1185">Reference proteome</keyword>
<comment type="caution">
    <text evidence="1">The sequence shown here is derived from an EMBL/GenBank/DDBJ whole genome shotgun (WGS) entry which is preliminary data.</text>
</comment>
<reference evidence="1" key="1">
    <citation type="submission" date="2023-06" db="EMBL/GenBank/DDBJ databases">
        <authorList>
            <person name="Kurt Z."/>
        </authorList>
    </citation>
    <scope>NUCLEOTIDE SEQUENCE</scope>
</reference>
<dbReference type="Proteomes" id="UP001642409">
    <property type="component" value="Unassembled WGS sequence"/>
</dbReference>
<evidence type="ECO:0000313" key="1">
    <source>
        <dbReference type="EMBL" id="CAI9933415.1"/>
    </source>
</evidence>
<sequence length="320" mass="37398">MCRTRFVKQYGDVIGQLLAEILCTLDFNNVVNTSIQQDLDQICAFASAIMDWYKNDIQHYREIETQFSDEYKIRFPFLTWISSPLLYHLLKCVLKEQLITINNLQTIGQQIDTELFKNKHLANIKIQKYQIFNHLTNHMSSILLQLMLKIDSEEVLPVFITYLLKAFKHITTEKNINKATLNTLKQLLDEQLNPIIYNTALFFGITLIEDQQLQPIEKQTQQLNEKQLEIINQQMQKFQKSCGLVLSNELDDIREMVVQQPFIANQQKLSELTSEIVRIKNLLTNILPVNTTFNEYIEGVDNLVFIQGKLTDKLKILKDL</sequence>
<reference evidence="2 3" key="2">
    <citation type="submission" date="2024-07" db="EMBL/GenBank/DDBJ databases">
        <authorList>
            <person name="Akdeniz Z."/>
        </authorList>
    </citation>
    <scope>NUCLEOTIDE SEQUENCE [LARGE SCALE GENOMIC DNA]</scope>
</reference>
<dbReference type="EMBL" id="CATOUU010000531">
    <property type="protein sequence ID" value="CAI9933415.1"/>
    <property type="molecule type" value="Genomic_DNA"/>
</dbReference>
<gene>
    <name evidence="1" type="ORF">HINF_LOCUS21060</name>
    <name evidence="2" type="ORF">HINF_LOCUS2606</name>
</gene>
<accession>A0AA86TXP4</accession>